<sequence length="137" mass="15278">MMKGMVRISVLSPRSLDRVVPTCVALTTIPFLASASSSGMVVVKETETTSPLYKPVSRGVKEMAVFFHQEVLALYRMHSPVIAKPSSCRGPILTDGLTPDMCKRGRRRRYHARKRKPDLYPSRGFWALYGGHSKVAL</sequence>
<protein>
    <submittedName>
        <fullName evidence="1">Uncharacterized protein</fullName>
    </submittedName>
</protein>
<evidence type="ECO:0000313" key="1">
    <source>
        <dbReference type="EMBL" id="EKC24759.1"/>
    </source>
</evidence>
<dbReference type="InParanoid" id="K1Q076"/>
<proteinExistence type="predicted"/>
<name>K1Q076_MAGGI</name>
<dbReference type="EMBL" id="JH817865">
    <property type="protein sequence ID" value="EKC24759.1"/>
    <property type="molecule type" value="Genomic_DNA"/>
</dbReference>
<dbReference type="AlphaFoldDB" id="K1Q076"/>
<dbReference type="HOGENOM" id="CLU_1867069_0_0_1"/>
<accession>K1Q076</accession>
<reference evidence="1" key="1">
    <citation type="journal article" date="2012" name="Nature">
        <title>The oyster genome reveals stress adaptation and complexity of shell formation.</title>
        <authorList>
            <person name="Zhang G."/>
            <person name="Fang X."/>
            <person name="Guo X."/>
            <person name="Li L."/>
            <person name="Luo R."/>
            <person name="Xu F."/>
            <person name="Yang P."/>
            <person name="Zhang L."/>
            <person name="Wang X."/>
            <person name="Qi H."/>
            <person name="Xiong Z."/>
            <person name="Que H."/>
            <person name="Xie Y."/>
            <person name="Holland P.W."/>
            <person name="Paps J."/>
            <person name="Zhu Y."/>
            <person name="Wu F."/>
            <person name="Chen Y."/>
            <person name="Wang J."/>
            <person name="Peng C."/>
            <person name="Meng J."/>
            <person name="Yang L."/>
            <person name="Liu J."/>
            <person name="Wen B."/>
            <person name="Zhang N."/>
            <person name="Huang Z."/>
            <person name="Zhu Q."/>
            <person name="Feng Y."/>
            <person name="Mount A."/>
            <person name="Hedgecock D."/>
            <person name="Xu Z."/>
            <person name="Liu Y."/>
            <person name="Domazet-Loso T."/>
            <person name="Du Y."/>
            <person name="Sun X."/>
            <person name="Zhang S."/>
            <person name="Liu B."/>
            <person name="Cheng P."/>
            <person name="Jiang X."/>
            <person name="Li J."/>
            <person name="Fan D."/>
            <person name="Wang W."/>
            <person name="Fu W."/>
            <person name="Wang T."/>
            <person name="Wang B."/>
            <person name="Zhang J."/>
            <person name="Peng Z."/>
            <person name="Li Y."/>
            <person name="Li N."/>
            <person name="Wang J."/>
            <person name="Chen M."/>
            <person name="He Y."/>
            <person name="Tan F."/>
            <person name="Song X."/>
            <person name="Zheng Q."/>
            <person name="Huang R."/>
            <person name="Yang H."/>
            <person name="Du X."/>
            <person name="Chen L."/>
            <person name="Yang M."/>
            <person name="Gaffney P.M."/>
            <person name="Wang S."/>
            <person name="Luo L."/>
            <person name="She Z."/>
            <person name="Ming Y."/>
            <person name="Huang W."/>
            <person name="Zhang S."/>
            <person name="Huang B."/>
            <person name="Zhang Y."/>
            <person name="Qu T."/>
            <person name="Ni P."/>
            <person name="Miao G."/>
            <person name="Wang J."/>
            <person name="Wang Q."/>
            <person name="Steinberg C.E."/>
            <person name="Wang H."/>
            <person name="Li N."/>
            <person name="Qian L."/>
            <person name="Zhang G."/>
            <person name="Li Y."/>
            <person name="Yang H."/>
            <person name="Liu X."/>
            <person name="Wang J."/>
            <person name="Yin Y."/>
            <person name="Wang J."/>
        </authorList>
    </citation>
    <scope>NUCLEOTIDE SEQUENCE [LARGE SCALE GENOMIC DNA]</scope>
    <source>
        <strain evidence="1">05x7-T-G4-1.051#20</strain>
    </source>
</reference>
<gene>
    <name evidence="1" type="ORF">CGI_10006270</name>
</gene>
<organism evidence="1">
    <name type="scientific">Magallana gigas</name>
    <name type="common">Pacific oyster</name>
    <name type="synonym">Crassostrea gigas</name>
    <dbReference type="NCBI Taxonomy" id="29159"/>
    <lineage>
        <taxon>Eukaryota</taxon>
        <taxon>Metazoa</taxon>
        <taxon>Spiralia</taxon>
        <taxon>Lophotrochozoa</taxon>
        <taxon>Mollusca</taxon>
        <taxon>Bivalvia</taxon>
        <taxon>Autobranchia</taxon>
        <taxon>Pteriomorphia</taxon>
        <taxon>Ostreida</taxon>
        <taxon>Ostreoidea</taxon>
        <taxon>Ostreidae</taxon>
        <taxon>Magallana</taxon>
    </lineage>
</organism>